<gene>
    <name evidence="14" type="ORF">GE061_007109</name>
</gene>
<keyword evidence="7" id="KW-0865">Zymogen</keyword>
<evidence type="ECO:0000259" key="12">
    <source>
        <dbReference type="PROSITE" id="PS01180"/>
    </source>
</evidence>
<evidence type="ECO:0000256" key="3">
    <source>
        <dbReference type="ARBA" id="ARBA00022670"/>
    </source>
</evidence>
<organism evidence="14 15">
    <name type="scientific">Apolygus lucorum</name>
    <name type="common">Small green plant bug</name>
    <name type="synonym">Lygocoris lucorum</name>
    <dbReference type="NCBI Taxonomy" id="248454"/>
    <lineage>
        <taxon>Eukaryota</taxon>
        <taxon>Metazoa</taxon>
        <taxon>Ecdysozoa</taxon>
        <taxon>Arthropoda</taxon>
        <taxon>Hexapoda</taxon>
        <taxon>Insecta</taxon>
        <taxon>Pterygota</taxon>
        <taxon>Neoptera</taxon>
        <taxon>Paraneoptera</taxon>
        <taxon>Hemiptera</taxon>
        <taxon>Heteroptera</taxon>
        <taxon>Panheteroptera</taxon>
        <taxon>Cimicomorpha</taxon>
        <taxon>Miridae</taxon>
        <taxon>Mirini</taxon>
        <taxon>Apolygus</taxon>
    </lineage>
</organism>
<dbReference type="GO" id="GO:0005576">
    <property type="term" value="C:extracellular region"/>
    <property type="evidence" value="ECO:0007669"/>
    <property type="project" value="UniProtKB-SubCell"/>
</dbReference>
<evidence type="ECO:0000256" key="1">
    <source>
        <dbReference type="ARBA" id="ARBA00004613"/>
    </source>
</evidence>
<dbReference type="InterPro" id="IPR000859">
    <property type="entry name" value="CUB_dom"/>
</dbReference>
<dbReference type="InterPro" id="IPR009003">
    <property type="entry name" value="Peptidase_S1_PA"/>
</dbReference>
<dbReference type="PANTHER" id="PTHR24252">
    <property type="entry name" value="ACROSIN-RELATED"/>
    <property type="match status" value="1"/>
</dbReference>
<evidence type="ECO:0000256" key="9">
    <source>
        <dbReference type="PROSITE-ProRule" id="PRU00059"/>
    </source>
</evidence>
<reference evidence="14" key="1">
    <citation type="journal article" date="2021" name="Mol. Ecol. Resour.">
        <title>Apolygus lucorum genome provides insights into omnivorousness and mesophyll feeding.</title>
        <authorList>
            <person name="Liu Y."/>
            <person name="Liu H."/>
            <person name="Wang H."/>
            <person name="Huang T."/>
            <person name="Liu B."/>
            <person name="Yang B."/>
            <person name="Yin L."/>
            <person name="Li B."/>
            <person name="Zhang Y."/>
            <person name="Zhang S."/>
            <person name="Jiang F."/>
            <person name="Zhang X."/>
            <person name="Ren Y."/>
            <person name="Wang B."/>
            <person name="Wang S."/>
            <person name="Lu Y."/>
            <person name="Wu K."/>
            <person name="Fan W."/>
            <person name="Wang G."/>
        </authorList>
    </citation>
    <scope>NUCLEOTIDE SEQUENCE</scope>
    <source>
        <strain evidence="14">12Hb</strain>
    </source>
</reference>
<dbReference type="PROSITE" id="PS01180">
    <property type="entry name" value="CUB"/>
    <property type="match status" value="1"/>
</dbReference>
<dbReference type="InterPro" id="IPR043504">
    <property type="entry name" value="Peptidase_S1_PA_chymotrypsin"/>
</dbReference>
<dbReference type="GO" id="GO:0006508">
    <property type="term" value="P:proteolysis"/>
    <property type="evidence" value="ECO:0007669"/>
    <property type="project" value="UniProtKB-KW"/>
</dbReference>
<proteinExistence type="predicted"/>
<dbReference type="EMBL" id="WIXP02000015">
    <property type="protein sequence ID" value="KAF6199084.1"/>
    <property type="molecule type" value="Genomic_DNA"/>
</dbReference>
<comment type="subcellular location">
    <subcellularLocation>
        <location evidence="1">Secreted</location>
    </subcellularLocation>
</comment>
<feature type="compositionally biased region" description="Polar residues" evidence="11">
    <location>
        <begin position="31"/>
        <end position="42"/>
    </location>
</feature>
<sequence length="617" mass="67384">MAELSALKMSTEGSREVGADVADRPKGESELASSSNNFGPHSTSLRLPRVMRTWICLYLLEYFALTVFAAENDTSSTPAPEVVTANQIEENTQPFNESFSKDAAVAEGLSGFNLRPAARARSRCFSDDTEGACFTGDDCFRKGGHVSDVFCSHQPHQEVSPLLCCLFVHTCGDVSSEKVTYFRSPDYPNKSLGSLACDYDLIVQSNTCAIRMDYLKVNLARKLGGVCDIDQLFVLNSVDGPTAGQCGPLSGYSTTVAVNPAQSKPVKIALLIQNEGSYHWDVKVTQLACNQVKHFRRPPTCGEVRNEILTGSASSHGYEWYYSNSRKAGRYDGSWKNHRMSDPTQAWWSYPEPIFNTFYYASTKRHLIQEGLGIPPRARRRVISGTDAYLGEFPWAVAIGLDQMFFCGGALLTDSLVLTAAHCLMARDTPIGNLILHLGDLDLINPNETAHVLRGVSKIMFHSHFHPFLLANDIALLRLDKPVAFTDTIQPACLPSPTESYVGLKANVVGWGVTSFPMGEPSPVLQKLEVETLANSQCSKVIEEPVTLGMLCAAPTDLQGTCFGDSGGPLTVETKSGRRVLIGVVSFGVTGCAVQPAFPDLYTRVSEYLKWIDVNAI</sequence>
<dbReference type="InterPro" id="IPR001254">
    <property type="entry name" value="Trypsin_dom"/>
</dbReference>
<dbReference type="Pfam" id="PF00089">
    <property type="entry name" value="Trypsin"/>
    <property type="match status" value="1"/>
</dbReference>
<evidence type="ECO:0008006" key="16">
    <source>
        <dbReference type="Google" id="ProtNLM"/>
    </source>
</evidence>
<accession>A0A8S9WS72</accession>
<dbReference type="InterPro" id="IPR001314">
    <property type="entry name" value="Peptidase_S1A"/>
</dbReference>
<evidence type="ECO:0000256" key="10">
    <source>
        <dbReference type="RuleBase" id="RU363034"/>
    </source>
</evidence>
<name>A0A8S9WS72_APOLU</name>
<evidence type="ECO:0000259" key="13">
    <source>
        <dbReference type="PROSITE" id="PS50240"/>
    </source>
</evidence>
<keyword evidence="4" id="KW-0732">Signal</keyword>
<evidence type="ECO:0000256" key="6">
    <source>
        <dbReference type="ARBA" id="ARBA00022825"/>
    </source>
</evidence>
<evidence type="ECO:0000313" key="15">
    <source>
        <dbReference type="Proteomes" id="UP000466442"/>
    </source>
</evidence>
<evidence type="ECO:0000256" key="11">
    <source>
        <dbReference type="SAM" id="MobiDB-lite"/>
    </source>
</evidence>
<feature type="domain" description="CUB" evidence="12">
    <location>
        <begin position="171"/>
        <end position="247"/>
    </location>
</feature>
<evidence type="ECO:0000256" key="4">
    <source>
        <dbReference type="ARBA" id="ARBA00022729"/>
    </source>
</evidence>
<keyword evidence="5 10" id="KW-0378">Hydrolase</keyword>
<comment type="caution">
    <text evidence="9">Lacks conserved residue(s) required for the propagation of feature annotation.</text>
</comment>
<evidence type="ECO:0000256" key="5">
    <source>
        <dbReference type="ARBA" id="ARBA00022801"/>
    </source>
</evidence>
<comment type="caution">
    <text evidence="14">The sequence shown here is derived from an EMBL/GenBank/DDBJ whole genome shotgun (WGS) entry which is preliminary data.</text>
</comment>
<keyword evidence="6 10" id="KW-0720">Serine protease</keyword>
<dbReference type="SMART" id="SM00020">
    <property type="entry name" value="Tryp_SPc"/>
    <property type="match status" value="1"/>
</dbReference>
<keyword evidence="8" id="KW-1015">Disulfide bond</keyword>
<feature type="domain" description="Peptidase S1" evidence="13">
    <location>
        <begin position="382"/>
        <end position="617"/>
    </location>
</feature>
<keyword evidence="15" id="KW-1185">Reference proteome</keyword>
<keyword evidence="2" id="KW-0964">Secreted</keyword>
<dbReference type="AlphaFoldDB" id="A0A8S9WS72"/>
<dbReference type="PRINTS" id="PR00722">
    <property type="entry name" value="CHYMOTRYPSIN"/>
</dbReference>
<dbReference type="OrthoDB" id="5565075at2759"/>
<dbReference type="PANTHER" id="PTHR24252:SF7">
    <property type="entry name" value="HYALIN"/>
    <property type="match status" value="1"/>
</dbReference>
<dbReference type="GO" id="GO:0004252">
    <property type="term" value="F:serine-type endopeptidase activity"/>
    <property type="evidence" value="ECO:0007669"/>
    <property type="project" value="InterPro"/>
</dbReference>
<keyword evidence="3 10" id="KW-0645">Protease</keyword>
<dbReference type="PROSITE" id="PS50240">
    <property type="entry name" value="TRYPSIN_DOM"/>
    <property type="match status" value="1"/>
</dbReference>
<protein>
    <recommendedName>
        <fullName evidence="16">Peptidase S1 domain-containing protein</fullName>
    </recommendedName>
</protein>
<dbReference type="Gene3D" id="2.40.10.10">
    <property type="entry name" value="Trypsin-like serine proteases"/>
    <property type="match status" value="1"/>
</dbReference>
<dbReference type="InterPro" id="IPR033116">
    <property type="entry name" value="TRYPSIN_SER"/>
</dbReference>
<dbReference type="Proteomes" id="UP000466442">
    <property type="component" value="Unassembled WGS sequence"/>
</dbReference>
<dbReference type="PROSITE" id="PS00134">
    <property type="entry name" value="TRYPSIN_HIS"/>
    <property type="match status" value="1"/>
</dbReference>
<evidence type="ECO:0000256" key="7">
    <source>
        <dbReference type="ARBA" id="ARBA00023145"/>
    </source>
</evidence>
<dbReference type="FunFam" id="2.40.10.10:FF:000146">
    <property type="entry name" value="Serine protease 53"/>
    <property type="match status" value="1"/>
</dbReference>
<feature type="region of interest" description="Disordered" evidence="11">
    <location>
        <begin position="1"/>
        <end position="42"/>
    </location>
</feature>
<dbReference type="InterPro" id="IPR035914">
    <property type="entry name" value="Sperma_CUB_dom_sf"/>
</dbReference>
<dbReference type="SUPFAM" id="SSF50494">
    <property type="entry name" value="Trypsin-like serine proteases"/>
    <property type="match status" value="1"/>
</dbReference>
<evidence type="ECO:0000256" key="2">
    <source>
        <dbReference type="ARBA" id="ARBA00022525"/>
    </source>
</evidence>
<dbReference type="PROSITE" id="PS00135">
    <property type="entry name" value="TRYPSIN_SER"/>
    <property type="match status" value="1"/>
</dbReference>
<evidence type="ECO:0000313" key="14">
    <source>
        <dbReference type="EMBL" id="KAF6199084.1"/>
    </source>
</evidence>
<evidence type="ECO:0000256" key="8">
    <source>
        <dbReference type="ARBA" id="ARBA00023157"/>
    </source>
</evidence>
<feature type="compositionally biased region" description="Basic and acidic residues" evidence="11">
    <location>
        <begin position="13"/>
        <end position="29"/>
    </location>
</feature>
<dbReference type="CDD" id="cd00190">
    <property type="entry name" value="Tryp_SPc"/>
    <property type="match status" value="1"/>
</dbReference>
<dbReference type="SUPFAM" id="SSF49854">
    <property type="entry name" value="Spermadhesin, CUB domain"/>
    <property type="match status" value="1"/>
</dbReference>
<dbReference type="InterPro" id="IPR018114">
    <property type="entry name" value="TRYPSIN_HIS"/>
</dbReference>